<evidence type="ECO:0008006" key="4">
    <source>
        <dbReference type="Google" id="ProtNLM"/>
    </source>
</evidence>
<evidence type="ECO:0000313" key="3">
    <source>
        <dbReference type="Proteomes" id="UP000250241"/>
    </source>
</evidence>
<proteinExistence type="predicted"/>
<sequence>MTIRVLLNGSIYTPADPYATAILTEHGTVRWAGSDAGARSITDNTMETIDLNGRLVTPTFTRALAPVTGKTTAEILTYLTTAHHAGYHTHTLTTDPNTLQPLIEAAQQFTSTHTTADLRILLTNTPPHALTETITHTRETLNGTPLTLAGLHANTPAEAQHLADTAAQTQLTLCINAHSHLTQAAATAQTIRRTHPHLTLRLDTIKTTPEETLNDQELQALANSRISLGLQTTAENADLARHANTIGTPISIGSDPTLDAPLGWQAVKIFATAPAESPHAPPSPHSPAAPTVRSPTLTPSPVSSPPTPPPTSPSGMSPSSWYKPPTHA</sequence>
<name>A0A2Z5R083_9MICC</name>
<organism evidence="2 3">
    <name type="scientific">Rothia aeria</name>
    <dbReference type="NCBI Taxonomy" id="172042"/>
    <lineage>
        <taxon>Bacteria</taxon>
        <taxon>Bacillati</taxon>
        <taxon>Actinomycetota</taxon>
        <taxon>Actinomycetes</taxon>
        <taxon>Micrococcales</taxon>
        <taxon>Micrococcaceae</taxon>
        <taxon>Rothia</taxon>
    </lineage>
</organism>
<gene>
    <name evidence="2" type="ORF">RA11412_1829</name>
</gene>
<keyword evidence="3" id="KW-1185">Reference proteome</keyword>
<feature type="compositionally biased region" description="Low complexity" evidence="1">
    <location>
        <begin position="288"/>
        <end position="301"/>
    </location>
</feature>
<evidence type="ECO:0000256" key="1">
    <source>
        <dbReference type="SAM" id="MobiDB-lite"/>
    </source>
</evidence>
<accession>A0A2Z5R083</accession>
<protein>
    <recommendedName>
        <fullName evidence="4">Amidohydrolase</fullName>
    </recommendedName>
</protein>
<evidence type="ECO:0000313" key="2">
    <source>
        <dbReference type="EMBL" id="BAV88128.1"/>
    </source>
</evidence>
<dbReference type="KEGG" id="raj:RA11412_1829"/>
<reference evidence="2 3" key="1">
    <citation type="submission" date="2016-10" db="EMBL/GenBank/DDBJ databases">
        <title>Genome sequence of Rothia aeria strain JCM11412.</title>
        <authorList>
            <person name="Nambu T."/>
        </authorList>
    </citation>
    <scope>NUCLEOTIDE SEQUENCE [LARGE SCALE GENOMIC DNA]</scope>
    <source>
        <strain evidence="2 3">JCM 11412</strain>
    </source>
</reference>
<dbReference type="EMBL" id="AP017895">
    <property type="protein sequence ID" value="BAV88128.1"/>
    <property type="molecule type" value="Genomic_DNA"/>
</dbReference>
<feature type="region of interest" description="Disordered" evidence="1">
    <location>
        <begin position="274"/>
        <end position="328"/>
    </location>
</feature>
<dbReference type="GO" id="GO:0016810">
    <property type="term" value="F:hydrolase activity, acting on carbon-nitrogen (but not peptide) bonds"/>
    <property type="evidence" value="ECO:0007669"/>
    <property type="project" value="InterPro"/>
</dbReference>
<dbReference type="Gene3D" id="2.30.40.10">
    <property type="entry name" value="Urease, subunit C, domain 1"/>
    <property type="match status" value="1"/>
</dbReference>
<dbReference type="Proteomes" id="UP000250241">
    <property type="component" value="Chromosome"/>
</dbReference>
<dbReference type="SUPFAM" id="SSF51338">
    <property type="entry name" value="Composite domain of metallo-dependent hydrolases"/>
    <property type="match status" value="1"/>
</dbReference>
<feature type="compositionally biased region" description="Pro residues" evidence="1">
    <location>
        <begin position="302"/>
        <end position="312"/>
    </location>
</feature>
<dbReference type="InterPro" id="IPR011059">
    <property type="entry name" value="Metal-dep_hydrolase_composite"/>
</dbReference>
<dbReference type="AlphaFoldDB" id="A0A2Z5R083"/>